<evidence type="ECO:0000256" key="1">
    <source>
        <dbReference type="ARBA" id="ARBA00010333"/>
    </source>
</evidence>
<dbReference type="SMART" id="SM00062">
    <property type="entry name" value="PBPb"/>
    <property type="match status" value="1"/>
</dbReference>
<sequence>MLKRIFIFFCLILFSIKTLAEQAVLIWCLGHLPNRTVYQANTEPRGIEVDLMRDLAARLNMRLEYTVPTPINRCLQQLERGQVDVVAGLLFSKERDRLFLLIPYDSARPESWFVHKANPIENKTKLRITLIEGRLYSANLRERYQEKGHQLKSVASMDDALAMLYFQQTDVVIGPEHVTLGYIVANPRYRETLVLAPQDYQPNFEAHIAISRTGRYAEHHQAFQQALQAIRAEGRYQFYD</sequence>
<evidence type="ECO:0000259" key="3">
    <source>
        <dbReference type="SMART" id="SM00062"/>
    </source>
</evidence>
<comment type="similarity">
    <text evidence="1">Belongs to the bacterial solute-binding protein 3 family.</text>
</comment>
<gene>
    <name evidence="4" type="ORF">SAMN04488051_11213</name>
</gene>
<organism evidence="4 5">
    <name type="scientific">Alkalimonas amylolytica</name>
    <dbReference type="NCBI Taxonomy" id="152573"/>
    <lineage>
        <taxon>Bacteria</taxon>
        <taxon>Pseudomonadati</taxon>
        <taxon>Pseudomonadota</taxon>
        <taxon>Gammaproteobacteria</taxon>
        <taxon>Alkalimonas</taxon>
    </lineage>
</organism>
<evidence type="ECO:0000256" key="2">
    <source>
        <dbReference type="ARBA" id="ARBA00022729"/>
    </source>
</evidence>
<keyword evidence="2" id="KW-0732">Signal</keyword>
<evidence type="ECO:0000313" key="5">
    <source>
        <dbReference type="Proteomes" id="UP000198773"/>
    </source>
</evidence>
<proteinExistence type="inferred from homology"/>
<dbReference type="PANTHER" id="PTHR35936:SF32">
    <property type="entry name" value="MEMBRANE-BOUND LYTIC MUREIN TRANSGLYCOSYLASE F"/>
    <property type="match status" value="1"/>
</dbReference>
<dbReference type="Gene3D" id="3.40.190.10">
    <property type="entry name" value="Periplasmic binding protein-like II"/>
    <property type="match status" value="2"/>
</dbReference>
<dbReference type="AlphaFoldDB" id="A0A1H4FPN6"/>
<protein>
    <submittedName>
        <fullName evidence="4">ABC-type amino acid transport substrate-binding protein</fullName>
    </submittedName>
</protein>
<accession>A0A1H4FPN6</accession>
<dbReference type="Pfam" id="PF00497">
    <property type="entry name" value="SBP_bac_3"/>
    <property type="match status" value="1"/>
</dbReference>
<dbReference type="STRING" id="152573.SAMN04488051_11213"/>
<dbReference type="OrthoDB" id="370676at2"/>
<dbReference type="SUPFAM" id="SSF53850">
    <property type="entry name" value="Periplasmic binding protein-like II"/>
    <property type="match status" value="1"/>
</dbReference>
<dbReference type="InterPro" id="IPR001638">
    <property type="entry name" value="Solute-binding_3/MltF_N"/>
</dbReference>
<reference evidence="4 5" key="1">
    <citation type="submission" date="2016-10" db="EMBL/GenBank/DDBJ databases">
        <authorList>
            <person name="de Groot N.N."/>
        </authorList>
    </citation>
    <scope>NUCLEOTIDE SEQUENCE [LARGE SCALE GENOMIC DNA]</scope>
    <source>
        <strain evidence="4 5">CGMCC 1.3430</strain>
    </source>
</reference>
<dbReference type="Proteomes" id="UP000198773">
    <property type="component" value="Unassembled WGS sequence"/>
</dbReference>
<feature type="domain" description="Solute-binding protein family 3/N-terminal" evidence="3">
    <location>
        <begin position="24"/>
        <end position="240"/>
    </location>
</feature>
<name>A0A1H4FPN6_ALKAM</name>
<evidence type="ECO:0000313" key="4">
    <source>
        <dbReference type="EMBL" id="SEA99111.1"/>
    </source>
</evidence>
<dbReference type="PANTHER" id="PTHR35936">
    <property type="entry name" value="MEMBRANE-BOUND LYTIC MUREIN TRANSGLYCOSYLASE F"/>
    <property type="match status" value="1"/>
</dbReference>
<keyword evidence="5" id="KW-1185">Reference proteome</keyword>
<dbReference type="EMBL" id="FNRM01000012">
    <property type="protein sequence ID" value="SEA99111.1"/>
    <property type="molecule type" value="Genomic_DNA"/>
</dbReference>
<dbReference type="RefSeq" id="WP_091345017.1">
    <property type="nucleotide sequence ID" value="NZ_FNRM01000012.1"/>
</dbReference>